<protein>
    <submittedName>
        <fullName evidence="6">Glycoside hydrolase family 43 protein</fullName>
    </submittedName>
</protein>
<comment type="caution">
    <text evidence="6">The sequence shown here is derived from an EMBL/GenBank/DDBJ whole genome shotgun (WGS) entry which is preliminary data.</text>
</comment>
<evidence type="ECO:0000256" key="1">
    <source>
        <dbReference type="ARBA" id="ARBA00009865"/>
    </source>
</evidence>
<evidence type="ECO:0000313" key="7">
    <source>
        <dbReference type="Proteomes" id="UP001219862"/>
    </source>
</evidence>
<keyword evidence="4 5" id="KW-0326">Glycosidase</keyword>
<keyword evidence="6" id="KW-0560">Oxidoreductase</keyword>
<evidence type="ECO:0000256" key="3">
    <source>
        <dbReference type="ARBA" id="ARBA00022801"/>
    </source>
</evidence>
<keyword evidence="7" id="KW-1185">Reference proteome</keyword>
<evidence type="ECO:0000256" key="2">
    <source>
        <dbReference type="ARBA" id="ARBA00022729"/>
    </source>
</evidence>
<organism evidence="6 7">
    <name type="scientific">Roseateles koreensis</name>
    <dbReference type="NCBI Taxonomy" id="2987526"/>
    <lineage>
        <taxon>Bacteria</taxon>
        <taxon>Pseudomonadati</taxon>
        <taxon>Pseudomonadota</taxon>
        <taxon>Betaproteobacteria</taxon>
        <taxon>Burkholderiales</taxon>
        <taxon>Sphaerotilaceae</taxon>
        <taxon>Roseateles</taxon>
    </lineage>
</organism>
<dbReference type="InterPro" id="IPR016828">
    <property type="entry name" value="Alpha-L-arabinofuranosidase"/>
</dbReference>
<dbReference type="EMBL" id="JAQQXS010000013">
    <property type="protein sequence ID" value="MDC8786477.1"/>
    <property type="molecule type" value="Genomic_DNA"/>
</dbReference>
<keyword evidence="2" id="KW-0732">Signal</keyword>
<dbReference type="GO" id="GO:0016491">
    <property type="term" value="F:oxidoreductase activity"/>
    <property type="evidence" value="ECO:0007669"/>
    <property type="project" value="UniProtKB-KW"/>
</dbReference>
<dbReference type="RefSeq" id="WP_273597589.1">
    <property type="nucleotide sequence ID" value="NZ_JAQQXS010000013.1"/>
</dbReference>
<dbReference type="SUPFAM" id="SSF75005">
    <property type="entry name" value="Arabinanase/levansucrase/invertase"/>
    <property type="match status" value="1"/>
</dbReference>
<dbReference type="GO" id="GO:0016787">
    <property type="term" value="F:hydrolase activity"/>
    <property type="evidence" value="ECO:0007669"/>
    <property type="project" value="UniProtKB-KW"/>
</dbReference>
<dbReference type="InterPro" id="IPR006710">
    <property type="entry name" value="Glyco_hydro_43"/>
</dbReference>
<dbReference type="PANTHER" id="PTHR43817:SF1">
    <property type="entry name" value="HYDROLASE, FAMILY 43, PUTATIVE (AFU_ORTHOLOGUE AFUA_3G01660)-RELATED"/>
    <property type="match status" value="1"/>
</dbReference>
<evidence type="ECO:0000313" key="6">
    <source>
        <dbReference type="EMBL" id="MDC8786477.1"/>
    </source>
</evidence>
<proteinExistence type="inferred from homology"/>
<evidence type="ECO:0000256" key="5">
    <source>
        <dbReference type="RuleBase" id="RU361187"/>
    </source>
</evidence>
<dbReference type="Pfam" id="PF04616">
    <property type="entry name" value="Glyco_hydro_43"/>
    <property type="match status" value="1"/>
</dbReference>
<name>A0ABT5KUH3_9BURK</name>
<dbReference type="Gene3D" id="2.115.10.20">
    <property type="entry name" value="Glycosyl hydrolase domain, family 43"/>
    <property type="match status" value="1"/>
</dbReference>
<keyword evidence="3 5" id="KW-0378">Hydrolase</keyword>
<dbReference type="Proteomes" id="UP001219862">
    <property type="component" value="Unassembled WGS sequence"/>
</dbReference>
<dbReference type="CDD" id="cd18817">
    <property type="entry name" value="GH43f_LbAraf43-like"/>
    <property type="match status" value="1"/>
</dbReference>
<comment type="similarity">
    <text evidence="1 5">Belongs to the glycosyl hydrolase 43 family.</text>
</comment>
<gene>
    <name evidence="6" type="ORF">PRZ01_14900</name>
</gene>
<accession>A0ABT5KUH3</accession>
<dbReference type="PIRSF" id="PIRSF025414">
    <property type="entry name" value="Alpha-L-arabinofuranosidase"/>
    <property type="match status" value="1"/>
</dbReference>
<evidence type="ECO:0000256" key="4">
    <source>
        <dbReference type="ARBA" id="ARBA00023295"/>
    </source>
</evidence>
<dbReference type="InterPro" id="IPR023296">
    <property type="entry name" value="Glyco_hydro_beta-prop_sf"/>
</dbReference>
<dbReference type="PANTHER" id="PTHR43817">
    <property type="entry name" value="GLYCOSYL HYDROLASE"/>
    <property type="match status" value="1"/>
</dbReference>
<sequence length="338" mass="36984">MNTQVAAPAAGSAAWCNPVVPQRADPHLSLHDGRYCFTASVPEFDAIELRVSADLAGLAEAPAHRIWTRHAQGPMSCHVWAPELHRVDGRWIVYFAASEVGDIWKLRMYVLENSHADPLQGEWVERGQIATPMDTFALDATRFEHGGRAYLCWAQKDPAIAGNTNLYLAELANAWTLKGAPVRISQPELPWECIGFLVNEGPAMLRRHGRVIVSYSASATDANYCMGLLWADEHADLLDPAVWHKSPTPVFVSGNGQFGPGHNSFTTTPDGQTDLLVYHARNYREIDGDPLFDPNRHTRIQAFAWTAEGLPDFGAPVADGACTAQSPGAAARLKEPAL</sequence>
<reference evidence="6 7" key="1">
    <citation type="submission" date="2022-10" db="EMBL/GenBank/DDBJ databases">
        <title>paucibacter sp. hw8 Genome sequencing.</title>
        <authorList>
            <person name="Park S."/>
        </authorList>
    </citation>
    <scope>NUCLEOTIDE SEQUENCE [LARGE SCALE GENOMIC DNA]</scope>
    <source>
        <strain evidence="7">hw8</strain>
    </source>
</reference>